<evidence type="ECO:0000256" key="2">
    <source>
        <dbReference type="ARBA" id="ARBA00022857"/>
    </source>
</evidence>
<dbReference type="PANTHER" id="PTHR43827:SF3">
    <property type="entry name" value="NADP-DEPENDENT OXIDOREDUCTASE DOMAIN-CONTAINING PROTEIN"/>
    <property type="match status" value="1"/>
</dbReference>
<dbReference type="PRINTS" id="PR00069">
    <property type="entry name" value="ALDKETRDTASE"/>
</dbReference>
<keyword evidence="10" id="KW-1185">Reference proteome</keyword>
<dbReference type="InterPro" id="IPR036812">
    <property type="entry name" value="NAD(P)_OxRdtase_dom_sf"/>
</dbReference>
<dbReference type="PIRSF" id="PIRSF000097">
    <property type="entry name" value="AKR"/>
    <property type="match status" value="1"/>
</dbReference>
<gene>
    <name evidence="9" type="ORF">CLV56_1117</name>
</gene>
<dbReference type="PANTHER" id="PTHR43827">
    <property type="entry name" value="2,5-DIKETO-D-GLUCONIC ACID REDUCTASE"/>
    <property type="match status" value="1"/>
</dbReference>
<feature type="site" description="Lowers pKa of active site Tyr" evidence="6">
    <location>
        <position position="75"/>
    </location>
</feature>
<accession>A0A0B2BS14</accession>
<evidence type="ECO:0000256" key="5">
    <source>
        <dbReference type="PIRSR" id="PIRSR000097-2"/>
    </source>
</evidence>
<keyword evidence="2" id="KW-0521">NADP</keyword>
<dbReference type="InterPro" id="IPR023210">
    <property type="entry name" value="NADP_OxRdtase_dom"/>
</dbReference>
<organism evidence="9 10">
    <name type="scientific">Mumia flava</name>
    <dbReference type="NCBI Taxonomy" id="1348852"/>
    <lineage>
        <taxon>Bacteria</taxon>
        <taxon>Bacillati</taxon>
        <taxon>Actinomycetota</taxon>
        <taxon>Actinomycetes</taxon>
        <taxon>Propionibacteriales</taxon>
        <taxon>Nocardioidaceae</taxon>
        <taxon>Mumia</taxon>
    </lineage>
</organism>
<name>A0A0B2BS14_9ACTN</name>
<dbReference type="GO" id="GO:0016616">
    <property type="term" value="F:oxidoreductase activity, acting on the CH-OH group of donors, NAD or NADP as acceptor"/>
    <property type="evidence" value="ECO:0007669"/>
    <property type="project" value="UniProtKB-ARBA"/>
</dbReference>
<evidence type="ECO:0000256" key="1">
    <source>
        <dbReference type="ARBA" id="ARBA00007905"/>
    </source>
</evidence>
<proteinExistence type="inferred from homology"/>
<evidence type="ECO:0000259" key="8">
    <source>
        <dbReference type="Pfam" id="PF00248"/>
    </source>
</evidence>
<dbReference type="PROSITE" id="PS00063">
    <property type="entry name" value="ALDOKETO_REDUCTASE_3"/>
    <property type="match status" value="1"/>
</dbReference>
<reference evidence="9 10" key="1">
    <citation type="submission" date="2017-11" db="EMBL/GenBank/DDBJ databases">
        <title>Genomic Encyclopedia of Archaeal and Bacterial Type Strains, Phase II (KMG-II): From Individual Species to Whole Genera.</title>
        <authorList>
            <person name="Goeker M."/>
        </authorList>
    </citation>
    <scope>NUCLEOTIDE SEQUENCE [LARGE SCALE GENOMIC DNA]</scope>
    <source>
        <strain evidence="9 10">DSM 27763</strain>
    </source>
</reference>
<protein>
    <submittedName>
        <fullName evidence="9">Diketogulonate reductase-like aldo/keto reductase</fullName>
    </submittedName>
</protein>
<dbReference type="AlphaFoldDB" id="A0A0B2BS14"/>
<dbReference type="SUPFAM" id="SSF51430">
    <property type="entry name" value="NAD(P)-linked oxidoreductase"/>
    <property type="match status" value="1"/>
</dbReference>
<evidence type="ECO:0000256" key="7">
    <source>
        <dbReference type="SAM" id="MobiDB-lite"/>
    </source>
</evidence>
<evidence type="ECO:0000256" key="3">
    <source>
        <dbReference type="ARBA" id="ARBA00023002"/>
    </source>
</evidence>
<dbReference type="OrthoDB" id="9804790at2"/>
<dbReference type="Pfam" id="PF00248">
    <property type="entry name" value="Aldo_ket_red"/>
    <property type="match status" value="1"/>
</dbReference>
<dbReference type="Proteomes" id="UP000230842">
    <property type="component" value="Unassembled WGS sequence"/>
</dbReference>
<dbReference type="InterPro" id="IPR018170">
    <property type="entry name" value="Aldo/ket_reductase_CS"/>
</dbReference>
<dbReference type="PROSITE" id="PS00798">
    <property type="entry name" value="ALDOKETO_REDUCTASE_1"/>
    <property type="match status" value="1"/>
</dbReference>
<dbReference type="FunFam" id="3.20.20.100:FF:000002">
    <property type="entry name" value="2,5-diketo-D-gluconic acid reductase A"/>
    <property type="match status" value="1"/>
</dbReference>
<sequence length="275" mass="30408">MSAPTITLNDGHELPAIGLGTYPMDDREAASAVRGAIETGYRLIDTAAKYGNEAGVGEGIATSEVPREEIVLTTKLRGYDQGYESTLRAFAESRERLGVEYVDLFLIHWPLPRIEKYVDSWRAMIMLRDDGLVRSIGVSNFTADHLDRIVTETGVEPAVNQIELHPYFAQTAMRAADAERGVVTQAWSPLGRKTDLLADPTVDAIAQQHGVTPAQVVLRWHVQRGTIPIPKSSDPQRQAQNLDVFSFRLSESEMAQIGDRPQARVGGDPDEHEEF</sequence>
<comment type="caution">
    <text evidence="9">The sequence shown here is derived from an EMBL/GenBank/DDBJ whole genome shotgun (WGS) entry which is preliminary data.</text>
</comment>
<dbReference type="PROSITE" id="PS00062">
    <property type="entry name" value="ALDOKETO_REDUCTASE_2"/>
    <property type="match status" value="1"/>
</dbReference>
<dbReference type="RefSeq" id="WP_039342957.1">
    <property type="nucleotide sequence ID" value="NZ_PGEZ01000001.1"/>
</dbReference>
<evidence type="ECO:0000256" key="4">
    <source>
        <dbReference type="PIRSR" id="PIRSR000097-1"/>
    </source>
</evidence>
<evidence type="ECO:0000313" key="9">
    <source>
        <dbReference type="EMBL" id="PJJ56902.1"/>
    </source>
</evidence>
<feature type="binding site" evidence="5">
    <location>
        <position position="108"/>
    </location>
    <ligand>
        <name>substrate</name>
    </ligand>
</feature>
<keyword evidence="3" id="KW-0560">Oxidoreductase</keyword>
<feature type="domain" description="NADP-dependent oxidoreductase" evidence="8">
    <location>
        <begin position="17"/>
        <end position="257"/>
    </location>
</feature>
<evidence type="ECO:0000313" key="10">
    <source>
        <dbReference type="Proteomes" id="UP000230842"/>
    </source>
</evidence>
<feature type="region of interest" description="Disordered" evidence="7">
    <location>
        <begin position="252"/>
        <end position="275"/>
    </location>
</feature>
<feature type="active site" description="Proton donor" evidence="4">
    <location>
        <position position="50"/>
    </location>
</feature>
<dbReference type="InterPro" id="IPR020471">
    <property type="entry name" value="AKR"/>
</dbReference>
<dbReference type="EMBL" id="PGEZ01000001">
    <property type="protein sequence ID" value="PJJ56902.1"/>
    <property type="molecule type" value="Genomic_DNA"/>
</dbReference>
<comment type="similarity">
    <text evidence="1">Belongs to the aldo/keto reductase family.</text>
</comment>
<dbReference type="CDD" id="cd19132">
    <property type="entry name" value="AKR_AKR5D1_E1"/>
    <property type="match status" value="1"/>
</dbReference>
<evidence type="ECO:0000256" key="6">
    <source>
        <dbReference type="PIRSR" id="PIRSR000097-3"/>
    </source>
</evidence>
<dbReference type="Gene3D" id="3.20.20.100">
    <property type="entry name" value="NADP-dependent oxidoreductase domain"/>
    <property type="match status" value="1"/>
</dbReference>